<dbReference type="SUPFAM" id="SSF46689">
    <property type="entry name" value="Homeodomain-like"/>
    <property type="match status" value="2"/>
</dbReference>
<keyword evidence="4" id="KW-1185">Reference proteome</keyword>
<dbReference type="InParanoid" id="A0A0H2R3K3"/>
<dbReference type="AlphaFoldDB" id="A0A0H2R3K3"/>
<gene>
    <name evidence="3" type="ORF">SCHPADRAFT_948037</name>
</gene>
<proteinExistence type="predicted"/>
<keyword evidence="1" id="KW-0238">DNA-binding</keyword>
<sequence>MSSASYPPNVFELRFNPYAPFRSPSAATTMLSTPLPARHRSRLRDRERKEICEFARRHPGTVQDDIASLFDISRGTVSKILKQSDKWLQMEEEEEGDNSFRAKAAKFPEIEIGLEPWLMECCRDEMLITDNMIGSKAREIARSVGISDIEFKASPGWITNYKRRYGIRRGVLVGSSEACGVFDDSLPEPNLEDELAFFSELSQKYVDDFQDKIIEDTETAFLVDFATPDQEDAPSDGNEGVDACESVSAQEALRATKVVQDFIKSKSRNFCTVHELNVFQSIQNVIKMEVDSASE</sequence>
<evidence type="ECO:0000259" key="2">
    <source>
        <dbReference type="PROSITE" id="PS51253"/>
    </source>
</evidence>
<feature type="domain" description="HTH CENPB-type" evidence="2">
    <location>
        <begin position="98"/>
        <end position="171"/>
    </location>
</feature>
<accession>A0A0H2R3K3</accession>
<name>A0A0H2R3K3_9AGAM</name>
<dbReference type="SMART" id="SM00674">
    <property type="entry name" value="CENPB"/>
    <property type="match status" value="1"/>
</dbReference>
<dbReference type="PROSITE" id="PS51253">
    <property type="entry name" value="HTH_CENPB"/>
    <property type="match status" value="1"/>
</dbReference>
<evidence type="ECO:0000313" key="3">
    <source>
        <dbReference type="EMBL" id="KLO04048.1"/>
    </source>
</evidence>
<dbReference type="PANTHER" id="PTHR19303:SF70">
    <property type="entry name" value="HTH CENPB-TYPE DOMAIN-CONTAINING PROTEIN"/>
    <property type="match status" value="1"/>
</dbReference>
<dbReference type="GO" id="GO:0003677">
    <property type="term" value="F:DNA binding"/>
    <property type="evidence" value="ECO:0007669"/>
    <property type="project" value="UniProtKB-KW"/>
</dbReference>
<evidence type="ECO:0000256" key="1">
    <source>
        <dbReference type="ARBA" id="ARBA00023125"/>
    </source>
</evidence>
<reference evidence="3 4" key="1">
    <citation type="submission" date="2015-04" db="EMBL/GenBank/DDBJ databases">
        <title>Complete genome sequence of Schizopora paradoxa KUC8140, a cosmopolitan wood degrader in East Asia.</title>
        <authorList>
            <consortium name="DOE Joint Genome Institute"/>
            <person name="Min B."/>
            <person name="Park H."/>
            <person name="Jang Y."/>
            <person name="Kim J.-J."/>
            <person name="Kim K.H."/>
            <person name="Pangilinan J."/>
            <person name="Lipzen A."/>
            <person name="Riley R."/>
            <person name="Grigoriev I.V."/>
            <person name="Spatafora J.W."/>
            <person name="Choi I.-G."/>
        </authorList>
    </citation>
    <scope>NUCLEOTIDE SEQUENCE [LARGE SCALE GENOMIC DNA]</scope>
    <source>
        <strain evidence="3 4">KUC8140</strain>
    </source>
</reference>
<dbReference type="PANTHER" id="PTHR19303">
    <property type="entry name" value="TRANSPOSON"/>
    <property type="match status" value="1"/>
</dbReference>
<dbReference type="EMBL" id="KQ086754">
    <property type="protein sequence ID" value="KLO04048.1"/>
    <property type="molecule type" value="Genomic_DNA"/>
</dbReference>
<protein>
    <recommendedName>
        <fullName evidence="2">HTH CENPB-type domain-containing protein</fullName>
    </recommendedName>
</protein>
<dbReference type="Gene3D" id="1.10.10.60">
    <property type="entry name" value="Homeodomain-like"/>
    <property type="match status" value="2"/>
</dbReference>
<dbReference type="CDD" id="cd00090">
    <property type="entry name" value="HTH_ARSR"/>
    <property type="match status" value="1"/>
</dbReference>
<dbReference type="InterPro" id="IPR006600">
    <property type="entry name" value="HTH_CenpB_DNA-bd_dom"/>
</dbReference>
<dbReference type="Pfam" id="PF03221">
    <property type="entry name" value="HTH_Tnp_Tc5"/>
    <property type="match status" value="1"/>
</dbReference>
<dbReference type="GO" id="GO:0005634">
    <property type="term" value="C:nucleus"/>
    <property type="evidence" value="ECO:0007669"/>
    <property type="project" value="TreeGrafter"/>
</dbReference>
<dbReference type="Proteomes" id="UP000053477">
    <property type="component" value="Unassembled WGS sequence"/>
</dbReference>
<evidence type="ECO:0000313" key="4">
    <source>
        <dbReference type="Proteomes" id="UP000053477"/>
    </source>
</evidence>
<dbReference type="InterPro" id="IPR009057">
    <property type="entry name" value="Homeodomain-like_sf"/>
</dbReference>
<dbReference type="OrthoDB" id="9909311at2759"/>
<dbReference type="STRING" id="27342.A0A0H2R3K3"/>
<dbReference type="InterPro" id="IPR050863">
    <property type="entry name" value="CenT-Element_Derived"/>
</dbReference>
<dbReference type="InterPro" id="IPR011991">
    <property type="entry name" value="ArsR-like_HTH"/>
</dbReference>
<organism evidence="3 4">
    <name type="scientific">Schizopora paradoxa</name>
    <dbReference type="NCBI Taxonomy" id="27342"/>
    <lineage>
        <taxon>Eukaryota</taxon>
        <taxon>Fungi</taxon>
        <taxon>Dikarya</taxon>
        <taxon>Basidiomycota</taxon>
        <taxon>Agaricomycotina</taxon>
        <taxon>Agaricomycetes</taxon>
        <taxon>Hymenochaetales</taxon>
        <taxon>Schizoporaceae</taxon>
        <taxon>Schizopora</taxon>
    </lineage>
</organism>